<dbReference type="Gene3D" id="3.40.1760.10">
    <property type="entry name" value="YfbM-like super family"/>
    <property type="match status" value="1"/>
</dbReference>
<evidence type="ECO:0000313" key="1">
    <source>
        <dbReference type="EMBL" id="ACU60454.1"/>
    </source>
</evidence>
<accession>A0A979GTZ4</accession>
<organism evidence="1 2">
    <name type="scientific">Chitinophaga pinensis (strain ATCC 43595 / DSM 2588 / LMG 13176 / NBRC 15968 / NCIMB 11800 / UQM 2034)</name>
    <dbReference type="NCBI Taxonomy" id="485918"/>
    <lineage>
        <taxon>Bacteria</taxon>
        <taxon>Pseudomonadati</taxon>
        <taxon>Bacteroidota</taxon>
        <taxon>Chitinophagia</taxon>
        <taxon>Chitinophagales</taxon>
        <taxon>Chitinophagaceae</taxon>
        <taxon>Chitinophaga</taxon>
    </lineage>
</organism>
<proteinExistence type="predicted"/>
<name>A0A979GTZ4_CHIPD</name>
<protein>
    <recommendedName>
        <fullName evidence="3">DUF1877 family protein</fullName>
    </recommendedName>
</protein>
<dbReference type="Proteomes" id="UP000002215">
    <property type="component" value="Chromosome"/>
</dbReference>
<dbReference type="InterPro" id="IPR015068">
    <property type="entry name" value="DUF1877"/>
</dbReference>
<reference evidence="2" key="1">
    <citation type="submission" date="2009-08" db="EMBL/GenBank/DDBJ databases">
        <title>The complete genome of Chitinophaga pinensis DSM 2588.</title>
        <authorList>
            <consortium name="US DOE Joint Genome Institute (JGI-PGF)"/>
            <person name="Lucas S."/>
            <person name="Copeland A."/>
            <person name="Lapidus A."/>
            <person name="Glavina del Rio T."/>
            <person name="Dalin E."/>
            <person name="Tice H."/>
            <person name="Bruce D."/>
            <person name="Goodwin L."/>
            <person name="Pitluck S."/>
            <person name="Kyrpides N."/>
            <person name="Mavromatis K."/>
            <person name="Ivanova N."/>
            <person name="Mikhailova N."/>
            <person name="Sims D."/>
            <person name="Meinche L."/>
            <person name="Brettin T."/>
            <person name="Detter J.C."/>
            <person name="Han C."/>
            <person name="Larimer F."/>
            <person name="Land M."/>
            <person name="Hauser L."/>
            <person name="Markowitz V."/>
            <person name="Cheng J.-F."/>
            <person name="Hugenholtz P."/>
            <person name="Woyke T."/>
            <person name="Wu D."/>
            <person name="Spring S."/>
            <person name="Klenk H.-P."/>
            <person name="Eisen J.A."/>
        </authorList>
    </citation>
    <scope>NUCLEOTIDE SEQUENCE [LARGE SCALE GENOMIC DNA]</scope>
    <source>
        <strain evidence="2">ATCC 43595 / DSM 2588 / LMG 13176 / NBRC 15968 / NCIMB 11800 / UQM 2034</strain>
    </source>
</reference>
<evidence type="ECO:0000313" key="2">
    <source>
        <dbReference type="Proteomes" id="UP000002215"/>
    </source>
</evidence>
<evidence type="ECO:0008006" key="3">
    <source>
        <dbReference type="Google" id="ProtNLM"/>
    </source>
</evidence>
<dbReference type="Pfam" id="PF08974">
    <property type="entry name" value="DUF1877"/>
    <property type="match status" value="1"/>
</dbReference>
<dbReference type="SUPFAM" id="SSF111069">
    <property type="entry name" value="Hypothetical protein yfbM"/>
    <property type="match status" value="1"/>
</dbReference>
<reference evidence="1 2" key="2">
    <citation type="journal article" date="2010" name="Stand. Genomic Sci.">
        <title>Complete genome sequence of Chitinophaga pinensis type strain (UQM 2034).</title>
        <authorList>
            <person name="Glavina Del Rio T."/>
            <person name="Abt B."/>
            <person name="Spring S."/>
            <person name="Lapidus A."/>
            <person name="Nolan M."/>
            <person name="Tice H."/>
            <person name="Copeland A."/>
            <person name="Cheng J.F."/>
            <person name="Chen F."/>
            <person name="Bruce D."/>
            <person name="Goodwin L."/>
            <person name="Pitluck S."/>
            <person name="Ivanova N."/>
            <person name="Mavromatis K."/>
            <person name="Mikhailova N."/>
            <person name="Pati A."/>
            <person name="Chen A."/>
            <person name="Palaniappan K."/>
            <person name="Land M."/>
            <person name="Hauser L."/>
            <person name="Chang Y.J."/>
            <person name="Jeffries C.D."/>
            <person name="Chain P."/>
            <person name="Saunders E."/>
            <person name="Detter J.C."/>
            <person name="Brettin T."/>
            <person name="Rohde M."/>
            <person name="Goker M."/>
            <person name="Bristow J."/>
            <person name="Eisen J.A."/>
            <person name="Markowitz V."/>
            <person name="Hugenholtz P."/>
            <person name="Kyrpides N.C."/>
            <person name="Klenk H.P."/>
            <person name="Lucas S."/>
        </authorList>
    </citation>
    <scope>NUCLEOTIDE SEQUENCE [LARGE SCALE GENOMIC DNA]</scope>
    <source>
        <strain evidence="2">ATCC 43595 / DSM 2588 / LMG 13176 / NBRC 15968 / NCIMB 11800 / UQM 2034</strain>
    </source>
</reference>
<dbReference type="AlphaFoldDB" id="A0A979GTZ4"/>
<gene>
    <name evidence="1" type="ordered locus">Cpin_2977</name>
</gene>
<dbReference type="KEGG" id="cpi:Cpin_2977"/>
<dbReference type="RefSeq" id="WP_012790630.1">
    <property type="nucleotide sequence ID" value="NC_013132.1"/>
</dbReference>
<dbReference type="InterPro" id="IPR035944">
    <property type="entry name" value="YfbM-like_sf"/>
</dbReference>
<dbReference type="EMBL" id="CP001699">
    <property type="protein sequence ID" value="ACU60454.1"/>
    <property type="molecule type" value="Genomic_DNA"/>
</dbReference>
<sequence>MSMVLELLRATPAELEAYIQDSSLLEDRIYEAEEEDPAMVNLDKSWEGILFLLTGKGLQHNDHPMQKVFFSGQNIDDDMDIGYGPAEYLTPEQVKETYAELCAITEEELTARFDPARMLELHIYPEIWEEEGIVYYLLAFFNELRTFYAKAAENNEAVITAIT</sequence>